<dbReference type="InterPro" id="IPR043504">
    <property type="entry name" value="Peptidase_S1_PA_chymotrypsin"/>
</dbReference>
<evidence type="ECO:0000313" key="2">
    <source>
        <dbReference type="Proteomes" id="UP000430345"/>
    </source>
</evidence>
<reference evidence="1 2" key="1">
    <citation type="submission" date="2019-10" db="EMBL/GenBank/DDBJ databases">
        <title>The Genome Sequence of Clostridium tarantellae Isolated from Fish Brain.</title>
        <authorList>
            <person name="Bano L."/>
            <person name="Kiel M."/>
            <person name="Sales G."/>
            <person name="Doxey A.C."/>
            <person name="Mansfield M.J."/>
            <person name="Schiavone M."/>
            <person name="Rossetto O."/>
            <person name="Pirazzini M."/>
            <person name="Dobrindt U."/>
            <person name="Montecucco C."/>
        </authorList>
    </citation>
    <scope>NUCLEOTIDE SEQUENCE [LARGE SCALE GENOMIC DNA]</scope>
    <source>
        <strain evidence="1 2">DSM 3997</strain>
    </source>
</reference>
<gene>
    <name evidence="1" type="ORF">GBZ86_16120</name>
</gene>
<dbReference type="Proteomes" id="UP000430345">
    <property type="component" value="Unassembled WGS sequence"/>
</dbReference>
<dbReference type="RefSeq" id="WP_152892357.1">
    <property type="nucleotide sequence ID" value="NZ_WHJC01000530.1"/>
</dbReference>
<comment type="caution">
    <text evidence="1">The sequence shown here is derived from an EMBL/GenBank/DDBJ whole genome shotgun (WGS) entry which is preliminary data.</text>
</comment>
<organism evidence="1 2">
    <name type="scientific">Clostridium tarantellae</name>
    <dbReference type="NCBI Taxonomy" id="39493"/>
    <lineage>
        <taxon>Bacteria</taxon>
        <taxon>Bacillati</taxon>
        <taxon>Bacillota</taxon>
        <taxon>Clostridia</taxon>
        <taxon>Eubacteriales</taxon>
        <taxon>Clostridiaceae</taxon>
        <taxon>Clostridium</taxon>
    </lineage>
</organism>
<dbReference type="Gene3D" id="2.40.10.10">
    <property type="entry name" value="Trypsin-like serine proteases"/>
    <property type="match status" value="1"/>
</dbReference>
<keyword evidence="2" id="KW-1185">Reference proteome</keyword>
<evidence type="ECO:0008006" key="3">
    <source>
        <dbReference type="Google" id="ProtNLM"/>
    </source>
</evidence>
<dbReference type="SUPFAM" id="SSF50494">
    <property type="entry name" value="Trypsin-like serine proteases"/>
    <property type="match status" value="1"/>
</dbReference>
<protein>
    <recommendedName>
        <fullName evidence="3">Serine protease</fullName>
    </recommendedName>
</protein>
<proteinExistence type="predicted"/>
<sequence length="332" mass="36577">MCSLLKDSIVDIIDNNNNFFLPKKNVVGLSFGNKSIKNIDTNEPVLRILVKEKVPLNKLYKEDIIPKNFLGIKTDIYQVGNFKRNTTVGSFQIGDFKISIINPFKTTEDNENIKDINFLKSRQRPLQGGLSISPFKDTTAGTLGAIVFDNLTNAPYILSNNHILAFEGKLEKGASIVQPSTFDYNWTSIGNQIATLEKKIHLYYGYAGKNTVNLADAAIAAINPKVKYIKEIYNIGTITGTTKAKLKKSVKKCGKRTGYTTGTITDTNALIIQDMAGGLKSMFKNQILTTLMSEEGDSGSLVLDNSNKVIGLLFGSSPWTSLLSPIDYILKT</sequence>
<accession>A0A6I1MR28</accession>
<feature type="non-terminal residue" evidence="1">
    <location>
        <position position="332"/>
    </location>
</feature>
<name>A0A6I1MR28_9CLOT</name>
<evidence type="ECO:0000313" key="1">
    <source>
        <dbReference type="EMBL" id="MPQ45243.1"/>
    </source>
</evidence>
<dbReference type="AlphaFoldDB" id="A0A6I1MR28"/>
<dbReference type="OrthoDB" id="1491548at2"/>
<dbReference type="EMBL" id="WHJC01000530">
    <property type="protein sequence ID" value="MPQ45243.1"/>
    <property type="molecule type" value="Genomic_DNA"/>
</dbReference>
<dbReference type="InterPro" id="IPR009003">
    <property type="entry name" value="Peptidase_S1_PA"/>
</dbReference>